<protein>
    <submittedName>
        <fullName evidence="1">Uncharacterized protein</fullName>
    </submittedName>
</protein>
<keyword evidence="2" id="KW-1185">Reference proteome</keyword>
<proteinExistence type="predicted"/>
<dbReference type="Proteomes" id="UP001054252">
    <property type="component" value="Unassembled WGS sequence"/>
</dbReference>
<organism evidence="1 2">
    <name type="scientific">Rubroshorea leprosula</name>
    <dbReference type="NCBI Taxonomy" id="152421"/>
    <lineage>
        <taxon>Eukaryota</taxon>
        <taxon>Viridiplantae</taxon>
        <taxon>Streptophyta</taxon>
        <taxon>Embryophyta</taxon>
        <taxon>Tracheophyta</taxon>
        <taxon>Spermatophyta</taxon>
        <taxon>Magnoliopsida</taxon>
        <taxon>eudicotyledons</taxon>
        <taxon>Gunneridae</taxon>
        <taxon>Pentapetalae</taxon>
        <taxon>rosids</taxon>
        <taxon>malvids</taxon>
        <taxon>Malvales</taxon>
        <taxon>Dipterocarpaceae</taxon>
        <taxon>Rubroshorea</taxon>
    </lineage>
</organism>
<evidence type="ECO:0000313" key="2">
    <source>
        <dbReference type="Proteomes" id="UP001054252"/>
    </source>
</evidence>
<comment type="caution">
    <text evidence="1">The sequence shown here is derived from an EMBL/GenBank/DDBJ whole genome shotgun (WGS) entry which is preliminary data.</text>
</comment>
<evidence type="ECO:0000313" key="1">
    <source>
        <dbReference type="EMBL" id="GKV51785.1"/>
    </source>
</evidence>
<sequence length="64" mass="7280">MNNNELKQGTITSRNGEVIECPLQRVGAVLVVIDGNNHHLLLRRLRKPRAWVCRGIKRPPNAQK</sequence>
<dbReference type="EMBL" id="BPVZ01000540">
    <property type="protein sequence ID" value="GKV51785.1"/>
    <property type="molecule type" value="Genomic_DNA"/>
</dbReference>
<accession>A0AAV5MPM2</accession>
<gene>
    <name evidence="1" type="ORF">SLEP1_g58410</name>
</gene>
<dbReference type="AlphaFoldDB" id="A0AAV5MPM2"/>
<name>A0AAV5MPM2_9ROSI</name>
<reference evidence="1 2" key="1">
    <citation type="journal article" date="2021" name="Commun. Biol.">
        <title>The genome of Shorea leprosula (Dipterocarpaceae) highlights the ecological relevance of drought in aseasonal tropical rainforests.</title>
        <authorList>
            <person name="Ng K.K.S."/>
            <person name="Kobayashi M.J."/>
            <person name="Fawcett J.A."/>
            <person name="Hatakeyama M."/>
            <person name="Paape T."/>
            <person name="Ng C.H."/>
            <person name="Ang C.C."/>
            <person name="Tnah L.H."/>
            <person name="Lee C.T."/>
            <person name="Nishiyama T."/>
            <person name="Sese J."/>
            <person name="O'Brien M.J."/>
            <person name="Copetti D."/>
            <person name="Mohd Noor M.I."/>
            <person name="Ong R.C."/>
            <person name="Putra M."/>
            <person name="Sireger I.Z."/>
            <person name="Indrioko S."/>
            <person name="Kosugi Y."/>
            <person name="Izuno A."/>
            <person name="Isagi Y."/>
            <person name="Lee S.L."/>
            <person name="Shimizu K.K."/>
        </authorList>
    </citation>
    <scope>NUCLEOTIDE SEQUENCE [LARGE SCALE GENOMIC DNA]</scope>
    <source>
        <strain evidence="1">214</strain>
    </source>
</reference>